<evidence type="ECO:0000313" key="5">
    <source>
        <dbReference type="Proteomes" id="UP000507470"/>
    </source>
</evidence>
<protein>
    <recommendedName>
        <fullName evidence="3">CCHC-type domain-containing protein</fullName>
    </recommendedName>
</protein>
<keyword evidence="5" id="KW-1185">Reference proteome</keyword>
<name>A0A6J8DUW0_MYTCO</name>
<keyword evidence="1" id="KW-0479">Metal-binding</keyword>
<evidence type="ECO:0000256" key="1">
    <source>
        <dbReference type="PROSITE-ProRule" id="PRU00047"/>
    </source>
</evidence>
<organism evidence="4 5">
    <name type="scientific">Mytilus coruscus</name>
    <name type="common">Sea mussel</name>
    <dbReference type="NCBI Taxonomy" id="42192"/>
    <lineage>
        <taxon>Eukaryota</taxon>
        <taxon>Metazoa</taxon>
        <taxon>Spiralia</taxon>
        <taxon>Lophotrochozoa</taxon>
        <taxon>Mollusca</taxon>
        <taxon>Bivalvia</taxon>
        <taxon>Autobranchia</taxon>
        <taxon>Pteriomorphia</taxon>
        <taxon>Mytilida</taxon>
        <taxon>Mytiloidea</taxon>
        <taxon>Mytilidae</taxon>
        <taxon>Mytilinae</taxon>
        <taxon>Mytilus</taxon>
    </lineage>
</organism>
<dbReference type="GO" id="GO:0003676">
    <property type="term" value="F:nucleic acid binding"/>
    <property type="evidence" value="ECO:0007669"/>
    <property type="project" value="InterPro"/>
</dbReference>
<proteinExistence type="predicted"/>
<keyword evidence="1" id="KW-0862">Zinc</keyword>
<evidence type="ECO:0000313" key="4">
    <source>
        <dbReference type="EMBL" id="CAC5411502.1"/>
    </source>
</evidence>
<dbReference type="AlphaFoldDB" id="A0A6J8DUW0"/>
<feature type="compositionally biased region" description="Low complexity" evidence="2">
    <location>
        <begin position="246"/>
        <end position="255"/>
    </location>
</feature>
<reference evidence="4 5" key="1">
    <citation type="submission" date="2020-06" db="EMBL/GenBank/DDBJ databases">
        <authorList>
            <person name="Li R."/>
            <person name="Bekaert M."/>
        </authorList>
    </citation>
    <scope>NUCLEOTIDE SEQUENCE [LARGE SCALE GENOMIC DNA]</scope>
    <source>
        <strain evidence="5">wild</strain>
    </source>
</reference>
<evidence type="ECO:0000259" key="3">
    <source>
        <dbReference type="PROSITE" id="PS50158"/>
    </source>
</evidence>
<dbReference type="OrthoDB" id="2272416at2759"/>
<dbReference type="SUPFAM" id="SSF57756">
    <property type="entry name" value="Retrovirus zinc finger-like domains"/>
    <property type="match status" value="1"/>
</dbReference>
<dbReference type="SMART" id="SM00343">
    <property type="entry name" value="ZnF_C2HC"/>
    <property type="match status" value="1"/>
</dbReference>
<dbReference type="PROSITE" id="PS50158">
    <property type="entry name" value="ZF_CCHC"/>
    <property type="match status" value="1"/>
</dbReference>
<accession>A0A6J8DUW0</accession>
<dbReference type="GO" id="GO:0008270">
    <property type="term" value="F:zinc ion binding"/>
    <property type="evidence" value="ECO:0007669"/>
    <property type="project" value="UniProtKB-KW"/>
</dbReference>
<dbReference type="InterPro" id="IPR036875">
    <property type="entry name" value="Znf_CCHC_sf"/>
</dbReference>
<keyword evidence="1" id="KW-0863">Zinc-finger</keyword>
<feature type="region of interest" description="Disordered" evidence="2">
    <location>
        <begin position="246"/>
        <end position="267"/>
    </location>
</feature>
<sequence length="267" mass="32105">MEYSFRPQWRTWTFYSRQNPMCVRCGLQNHRYGICSAIHKQCFKCNKFGHYSRQCWSTSCQTSNCLQLFQKTNRKKQRDNKRLNEYFERKNAMRELPFSGIRSTSLQNCLDVSVILRYELKSVKSQLQECKVAHRKDITKLQDQLSKFKHENTSLKKQIEDSAIQDSKTIKQYSDKISQLDSKLSDSENFVNIITGLNKQTQSWITEQEEKHKTEKDRLIWRNDELYKTIQILSDENNRLKLIQQQTNNQSANSNKHFRENRHYRRR</sequence>
<feature type="domain" description="CCHC-type" evidence="3">
    <location>
        <begin position="42"/>
        <end position="55"/>
    </location>
</feature>
<dbReference type="Proteomes" id="UP000507470">
    <property type="component" value="Unassembled WGS sequence"/>
</dbReference>
<gene>
    <name evidence="4" type="ORF">MCOR_44587</name>
</gene>
<dbReference type="EMBL" id="CACVKT020007867">
    <property type="protein sequence ID" value="CAC5411502.1"/>
    <property type="molecule type" value="Genomic_DNA"/>
</dbReference>
<dbReference type="InterPro" id="IPR001878">
    <property type="entry name" value="Znf_CCHC"/>
</dbReference>
<evidence type="ECO:0000256" key="2">
    <source>
        <dbReference type="SAM" id="MobiDB-lite"/>
    </source>
</evidence>